<keyword evidence="2 7" id="KW-0963">Cytoplasm</keyword>
<dbReference type="PANTHER" id="PTHR10889">
    <property type="entry name" value="DEOXYRIBOSE-PHOSPHATE ALDOLASE"/>
    <property type="match status" value="1"/>
</dbReference>
<dbReference type="FunFam" id="3.20.20.70:FF:000044">
    <property type="entry name" value="Deoxyribose-phosphate aldolase"/>
    <property type="match status" value="1"/>
</dbReference>
<dbReference type="CDD" id="cd00959">
    <property type="entry name" value="DeoC"/>
    <property type="match status" value="1"/>
</dbReference>
<feature type="active site" description="Schiff-base intermediate with acetaldehyde" evidence="7">
    <location>
        <position position="164"/>
    </location>
</feature>
<dbReference type="EMBL" id="DWZA01000077">
    <property type="protein sequence ID" value="HJA71701.1"/>
    <property type="molecule type" value="Genomic_DNA"/>
</dbReference>
<evidence type="ECO:0000256" key="7">
    <source>
        <dbReference type="HAMAP-Rule" id="MF_00114"/>
    </source>
</evidence>
<gene>
    <name evidence="7 8" type="primary">deoC</name>
    <name evidence="8" type="ORF">IAA07_09025</name>
</gene>
<dbReference type="InterPro" id="IPR028581">
    <property type="entry name" value="DeoC_typeI"/>
</dbReference>
<evidence type="ECO:0000313" key="9">
    <source>
        <dbReference type="Proteomes" id="UP000823900"/>
    </source>
</evidence>
<comment type="subcellular location">
    <subcellularLocation>
        <location evidence="7">Cytoplasm</location>
    </subcellularLocation>
</comment>
<dbReference type="InterPro" id="IPR013785">
    <property type="entry name" value="Aldolase_TIM"/>
</dbReference>
<comment type="pathway">
    <text evidence="7">Carbohydrate degradation; 2-deoxy-D-ribose 1-phosphate degradation; D-glyceraldehyde 3-phosphate and acetaldehyde from 2-deoxy-alpha-D-ribose 1-phosphate: step 2/2.</text>
</comment>
<feature type="active site" description="Proton donor/acceptor" evidence="7">
    <location>
        <position position="100"/>
    </location>
</feature>
<evidence type="ECO:0000256" key="2">
    <source>
        <dbReference type="ARBA" id="ARBA00022490"/>
    </source>
</evidence>
<dbReference type="PANTHER" id="PTHR10889:SF1">
    <property type="entry name" value="DEOXYRIBOSE-PHOSPHATE ALDOLASE"/>
    <property type="match status" value="1"/>
</dbReference>
<comment type="catalytic activity">
    <reaction evidence="5 7">
        <text>2-deoxy-D-ribose 5-phosphate = D-glyceraldehyde 3-phosphate + acetaldehyde</text>
        <dbReference type="Rhea" id="RHEA:12821"/>
        <dbReference type="ChEBI" id="CHEBI:15343"/>
        <dbReference type="ChEBI" id="CHEBI:59776"/>
        <dbReference type="ChEBI" id="CHEBI:62877"/>
        <dbReference type="EC" id="4.1.2.4"/>
    </reaction>
</comment>
<dbReference type="SMART" id="SM01133">
    <property type="entry name" value="DeoC"/>
    <property type="match status" value="1"/>
</dbReference>
<evidence type="ECO:0000256" key="5">
    <source>
        <dbReference type="ARBA" id="ARBA00048791"/>
    </source>
</evidence>
<dbReference type="InterPro" id="IPR011343">
    <property type="entry name" value="DeoC"/>
</dbReference>
<comment type="caution">
    <text evidence="8">The sequence shown here is derived from an EMBL/GenBank/DDBJ whole genome shotgun (WGS) entry which is preliminary data.</text>
</comment>
<dbReference type="GO" id="GO:0004139">
    <property type="term" value="F:deoxyribose-phosphate aldolase activity"/>
    <property type="evidence" value="ECO:0007669"/>
    <property type="project" value="UniProtKB-UniRule"/>
</dbReference>
<dbReference type="GO" id="GO:0016052">
    <property type="term" value="P:carbohydrate catabolic process"/>
    <property type="evidence" value="ECO:0007669"/>
    <property type="project" value="TreeGrafter"/>
</dbReference>
<dbReference type="EC" id="4.1.2.4" evidence="7"/>
<dbReference type="GO" id="GO:0009264">
    <property type="term" value="P:deoxyribonucleotide catabolic process"/>
    <property type="evidence" value="ECO:0007669"/>
    <property type="project" value="UniProtKB-UniRule"/>
</dbReference>
<dbReference type="Gene3D" id="3.20.20.70">
    <property type="entry name" value="Aldolase class I"/>
    <property type="match status" value="1"/>
</dbReference>
<dbReference type="Proteomes" id="UP000823900">
    <property type="component" value="Unassembled WGS sequence"/>
</dbReference>
<organism evidence="8 9">
    <name type="scientific">Candidatus Lachnoclostridium stercoravium</name>
    <dbReference type="NCBI Taxonomy" id="2838633"/>
    <lineage>
        <taxon>Bacteria</taxon>
        <taxon>Bacillati</taxon>
        <taxon>Bacillota</taxon>
        <taxon>Clostridia</taxon>
        <taxon>Lachnospirales</taxon>
        <taxon>Lachnospiraceae</taxon>
    </lineage>
</organism>
<dbReference type="AlphaFoldDB" id="A0A9D2HHE8"/>
<dbReference type="Pfam" id="PF01791">
    <property type="entry name" value="DeoC"/>
    <property type="match status" value="1"/>
</dbReference>
<reference evidence="8" key="2">
    <citation type="submission" date="2021-04" db="EMBL/GenBank/DDBJ databases">
        <authorList>
            <person name="Gilroy R."/>
        </authorList>
    </citation>
    <scope>NUCLEOTIDE SEQUENCE</scope>
    <source>
        <strain evidence="8">CHK178-16964</strain>
    </source>
</reference>
<dbReference type="HAMAP" id="MF_00114">
    <property type="entry name" value="DeoC_type1"/>
    <property type="match status" value="1"/>
</dbReference>
<dbReference type="NCBIfam" id="TIGR00126">
    <property type="entry name" value="deoC"/>
    <property type="match status" value="1"/>
</dbReference>
<dbReference type="GO" id="GO:0006018">
    <property type="term" value="P:2-deoxyribose 1-phosphate catabolic process"/>
    <property type="evidence" value="ECO:0007669"/>
    <property type="project" value="UniProtKB-UniRule"/>
</dbReference>
<proteinExistence type="inferred from homology"/>
<evidence type="ECO:0000256" key="1">
    <source>
        <dbReference type="ARBA" id="ARBA00010936"/>
    </source>
</evidence>
<dbReference type="SUPFAM" id="SSF51569">
    <property type="entry name" value="Aldolase"/>
    <property type="match status" value="1"/>
</dbReference>
<evidence type="ECO:0000256" key="4">
    <source>
        <dbReference type="ARBA" id="ARBA00023270"/>
    </source>
</evidence>
<keyword evidence="3 7" id="KW-0456">Lyase</keyword>
<evidence type="ECO:0000256" key="3">
    <source>
        <dbReference type="ARBA" id="ARBA00023239"/>
    </source>
</evidence>
<protein>
    <recommendedName>
        <fullName evidence="7">Deoxyribose-phosphate aldolase</fullName>
        <shortName evidence="7">DERA</shortName>
        <ecNumber evidence="7">4.1.2.4</ecNumber>
    </recommendedName>
    <alternativeName>
        <fullName evidence="7">2-deoxy-D-ribose 5-phosphate aldolase</fullName>
    </alternativeName>
    <alternativeName>
        <fullName evidence="7">Phosphodeoxyriboaldolase</fullName>
        <shortName evidence="7">Deoxyriboaldolase</shortName>
    </alternativeName>
</protein>
<evidence type="ECO:0000313" key="8">
    <source>
        <dbReference type="EMBL" id="HJA71701.1"/>
    </source>
</evidence>
<comment type="function">
    <text evidence="6 7">Catalyzes a reversible aldol reaction between acetaldehyde and D-glyceraldehyde 3-phosphate to generate 2-deoxy-D-ribose 5-phosphate.</text>
</comment>
<name>A0A9D2HHE8_9FIRM</name>
<keyword evidence="4 7" id="KW-0704">Schiff base</keyword>
<sequence>MLTKENKEELREIIPKIDYTPALLPEATKDMVVKAGEEAVRYGFATLDVYPTWVKLASELVKGTGVGVLVTIGFPHGSTVTEAKVAETEQVLKDGATEIDMVINIARMLEGDYDYVRNDIKAVVDCAKKYGRGVKAILEVGYLTDEQKCTAARLAREAGAEYVKTCTGFGPGKACLHDILLLKETVGDKMKVKASGGVASLEDQLMFIRNGADRVAGRGNILEQLESIGVYSSKDI</sequence>
<comment type="similarity">
    <text evidence="1 7">Belongs to the DeoC/FbaB aldolase family. DeoC type 1 subfamily.</text>
</comment>
<dbReference type="InterPro" id="IPR002915">
    <property type="entry name" value="DeoC/FbaB/LacD_aldolase"/>
</dbReference>
<dbReference type="GO" id="GO:0005737">
    <property type="term" value="C:cytoplasm"/>
    <property type="evidence" value="ECO:0007669"/>
    <property type="project" value="UniProtKB-SubCell"/>
</dbReference>
<reference evidence="8" key="1">
    <citation type="journal article" date="2021" name="PeerJ">
        <title>Extensive microbial diversity within the chicken gut microbiome revealed by metagenomics and culture.</title>
        <authorList>
            <person name="Gilroy R."/>
            <person name="Ravi A."/>
            <person name="Getino M."/>
            <person name="Pursley I."/>
            <person name="Horton D.L."/>
            <person name="Alikhan N.F."/>
            <person name="Baker D."/>
            <person name="Gharbi K."/>
            <person name="Hall N."/>
            <person name="Watson M."/>
            <person name="Adriaenssens E.M."/>
            <person name="Foster-Nyarko E."/>
            <person name="Jarju S."/>
            <person name="Secka A."/>
            <person name="Antonio M."/>
            <person name="Oren A."/>
            <person name="Chaudhuri R.R."/>
            <person name="La Ragione R."/>
            <person name="Hildebrand F."/>
            <person name="Pallen M.J."/>
        </authorList>
    </citation>
    <scope>NUCLEOTIDE SEQUENCE</scope>
    <source>
        <strain evidence="8">CHK178-16964</strain>
    </source>
</reference>
<dbReference type="PIRSF" id="PIRSF001357">
    <property type="entry name" value="DeoC"/>
    <property type="match status" value="1"/>
</dbReference>
<feature type="active site" description="Proton donor/acceptor" evidence="7">
    <location>
        <position position="193"/>
    </location>
</feature>
<accession>A0A9D2HHE8</accession>
<evidence type="ECO:0000256" key="6">
    <source>
        <dbReference type="ARBA" id="ARBA00056337"/>
    </source>
</evidence>